<dbReference type="GO" id="GO:0004534">
    <property type="term" value="F:5'-3' RNA exonuclease activity"/>
    <property type="evidence" value="ECO:0007669"/>
    <property type="project" value="TreeGrafter"/>
</dbReference>
<proteinExistence type="predicted"/>
<name>A0A075MNX5_9ARCH</name>
<dbReference type="EMBL" id="CP007174">
    <property type="protein sequence ID" value="AIF82918.1"/>
    <property type="molecule type" value="Genomic_DNA"/>
</dbReference>
<sequence length="358" mass="41033">MRPLIVLPVFIIEQWILSNKNVRYPDRIIAIMLIFMWQCHYRRQGRDATTTTGVLNAELHCHNTFSNHQNGSARVPFDCGVEMAAQLEAALARGIDVLFVTNHNTLDGYRQILEYQANHAKFQKITIYPAEEVTIDTGGHVLAYGIYRTIRPGMTLDETLDEIKRQGAVSCAAHPFAVSNGIREKALYCDMIESFNSNNVDRFSNIVASKFAHDNSMSEVAGSDSHVLSTLGKCVNTIEAENNLDSVLDAMLHRRIKMVCREYASHDELYEHAYYIVQSSRELLLRHALENHPRFYWVLKWALDSYLGDYKSMLWRSVAAFSLYLTKRVSEKVNMKGHSPHVFSNRQWMKLIKMSLLP</sequence>
<dbReference type="Pfam" id="PF13263">
    <property type="entry name" value="PHP_C"/>
    <property type="match status" value="1"/>
</dbReference>
<dbReference type="InterPro" id="IPR052018">
    <property type="entry name" value="PHP_domain"/>
</dbReference>
<dbReference type="HOGENOM" id="CLU_072983_3_0_2"/>
<dbReference type="Gene3D" id="3.20.20.140">
    <property type="entry name" value="Metal-dependent hydrolases"/>
    <property type="match status" value="1"/>
</dbReference>
<gene>
    <name evidence="1" type="ORF">NTE_00842</name>
</gene>
<protein>
    <submittedName>
        <fullName evidence="1">Putative metal-dependent phosphoesterase, PHP family</fullName>
    </submittedName>
</protein>
<dbReference type="eggNOG" id="arCOG00302">
    <property type="taxonomic scope" value="Archaea"/>
</dbReference>
<dbReference type="KEGG" id="nev:NTE_00842"/>
<organism evidence="1 2">
    <name type="scientific">Candidatus Nitrososphaera evergladensis SR1</name>
    <dbReference type="NCBI Taxonomy" id="1459636"/>
    <lineage>
        <taxon>Archaea</taxon>
        <taxon>Nitrososphaerota</taxon>
        <taxon>Nitrososphaeria</taxon>
        <taxon>Nitrososphaerales</taxon>
        <taxon>Nitrososphaeraceae</taxon>
        <taxon>Nitrososphaera</taxon>
    </lineage>
</organism>
<dbReference type="GO" id="GO:0035312">
    <property type="term" value="F:5'-3' DNA exonuclease activity"/>
    <property type="evidence" value="ECO:0007669"/>
    <property type="project" value="TreeGrafter"/>
</dbReference>
<dbReference type="PANTHER" id="PTHR42924">
    <property type="entry name" value="EXONUCLEASE"/>
    <property type="match status" value="1"/>
</dbReference>
<evidence type="ECO:0000313" key="2">
    <source>
        <dbReference type="Proteomes" id="UP000028194"/>
    </source>
</evidence>
<dbReference type="STRING" id="1459636.NTE_00842"/>
<accession>A0A075MNX5</accession>
<dbReference type="PANTHER" id="PTHR42924:SF3">
    <property type="entry name" value="POLYMERASE_HISTIDINOL PHOSPHATASE N-TERMINAL DOMAIN-CONTAINING PROTEIN"/>
    <property type="match status" value="1"/>
</dbReference>
<dbReference type="AlphaFoldDB" id="A0A075MNX5"/>
<evidence type="ECO:0000313" key="1">
    <source>
        <dbReference type="EMBL" id="AIF82918.1"/>
    </source>
</evidence>
<dbReference type="InterPro" id="IPR016195">
    <property type="entry name" value="Pol/histidinol_Pase-like"/>
</dbReference>
<reference evidence="1 2" key="1">
    <citation type="journal article" date="2014" name="PLoS ONE">
        <title>Genome Sequence of Candidatus Nitrososphaera evergladensis from Group I.1b Enriched from Everglades Soil Reveals Novel Genomic Features of the Ammonia-Oxidizing Archaea.</title>
        <authorList>
            <person name="Zhalnina K.V."/>
            <person name="Dias R."/>
            <person name="Leonard M.T."/>
            <person name="Dorr de Quadros P."/>
            <person name="Camargo F.A."/>
            <person name="Drew J.C."/>
            <person name="Farmerie W.G."/>
            <person name="Daroub S.H."/>
            <person name="Triplett E.W."/>
        </authorList>
    </citation>
    <scope>NUCLEOTIDE SEQUENCE [LARGE SCALE GENOMIC DNA]</scope>
    <source>
        <strain evidence="1 2">SR1</strain>
    </source>
</reference>
<dbReference type="CDD" id="cd07432">
    <property type="entry name" value="PHP_HisPPase"/>
    <property type="match status" value="1"/>
</dbReference>
<keyword evidence="2" id="KW-1185">Reference proteome</keyword>
<dbReference type="SUPFAM" id="SSF89550">
    <property type="entry name" value="PHP domain-like"/>
    <property type="match status" value="1"/>
</dbReference>
<dbReference type="Proteomes" id="UP000028194">
    <property type="component" value="Chromosome"/>
</dbReference>